<proteinExistence type="predicted"/>
<evidence type="ECO:0000313" key="2">
    <source>
        <dbReference type="Proteomes" id="UP001216150"/>
    </source>
</evidence>
<evidence type="ECO:0008006" key="3">
    <source>
        <dbReference type="Google" id="ProtNLM"/>
    </source>
</evidence>
<reference evidence="1 2" key="1">
    <citation type="journal article" date="2023" name="IMA Fungus">
        <title>Comparative genomic study of the Penicillium genus elucidates a diverse pangenome and 15 lateral gene transfer events.</title>
        <authorList>
            <person name="Petersen C."/>
            <person name="Sorensen T."/>
            <person name="Nielsen M.R."/>
            <person name="Sondergaard T.E."/>
            <person name="Sorensen J.L."/>
            <person name="Fitzpatrick D.A."/>
            <person name="Frisvad J.C."/>
            <person name="Nielsen K.L."/>
        </authorList>
    </citation>
    <scope>NUCLEOTIDE SEQUENCE [LARGE SCALE GENOMIC DNA]</scope>
    <source>
        <strain evidence="1 2">IBT 29057</strain>
    </source>
</reference>
<evidence type="ECO:0000313" key="1">
    <source>
        <dbReference type="EMBL" id="KAJ5600255.1"/>
    </source>
</evidence>
<protein>
    <recommendedName>
        <fullName evidence="3">DDE-1 domain-containing protein</fullName>
    </recommendedName>
</protein>
<gene>
    <name evidence="1" type="ORF">N7450_001322</name>
</gene>
<dbReference type="AlphaFoldDB" id="A0AAD6H3F0"/>
<comment type="caution">
    <text evidence="1">The sequence shown here is derived from an EMBL/GenBank/DDBJ whole genome shotgun (WGS) entry which is preliminary data.</text>
</comment>
<organism evidence="1 2">
    <name type="scientific">Penicillium hetheringtonii</name>
    <dbReference type="NCBI Taxonomy" id="911720"/>
    <lineage>
        <taxon>Eukaryota</taxon>
        <taxon>Fungi</taxon>
        <taxon>Dikarya</taxon>
        <taxon>Ascomycota</taxon>
        <taxon>Pezizomycotina</taxon>
        <taxon>Eurotiomycetes</taxon>
        <taxon>Eurotiomycetidae</taxon>
        <taxon>Eurotiales</taxon>
        <taxon>Aspergillaceae</taxon>
        <taxon>Penicillium</taxon>
    </lineage>
</organism>
<name>A0AAD6H3F0_9EURO</name>
<dbReference type="Proteomes" id="UP001216150">
    <property type="component" value="Unassembled WGS sequence"/>
</dbReference>
<sequence>MIVQYIIDKNGIQSENIYNFDETGFAMDLISVQKNIIVDILFYNQRTVNELLLLKQSMQIAICYCYI</sequence>
<dbReference type="EMBL" id="JAQJAC010000001">
    <property type="protein sequence ID" value="KAJ5600255.1"/>
    <property type="molecule type" value="Genomic_DNA"/>
</dbReference>
<accession>A0AAD6H3F0</accession>
<keyword evidence="2" id="KW-1185">Reference proteome</keyword>